<feature type="transmembrane region" description="Helical" evidence="1">
    <location>
        <begin position="84"/>
        <end position="107"/>
    </location>
</feature>
<keyword evidence="1" id="KW-0812">Transmembrane</keyword>
<organism evidence="2">
    <name type="scientific">Brassica napus</name>
    <name type="common">Rape</name>
    <dbReference type="NCBI Taxonomy" id="3708"/>
    <lineage>
        <taxon>Eukaryota</taxon>
        <taxon>Viridiplantae</taxon>
        <taxon>Streptophyta</taxon>
        <taxon>Embryophyta</taxon>
        <taxon>Tracheophyta</taxon>
        <taxon>Spermatophyta</taxon>
        <taxon>Magnoliopsida</taxon>
        <taxon>eudicotyledons</taxon>
        <taxon>Gunneridae</taxon>
        <taxon>Pentapetalae</taxon>
        <taxon>rosids</taxon>
        <taxon>malvids</taxon>
        <taxon>Brassicales</taxon>
        <taxon>Brassicaceae</taxon>
        <taxon>Brassiceae</taxon>
        <taxon>Brassica</taxon>
    </lineage>
</organism>
<dbReference type="PaxDb" id="3708-A0A078JUY7"/>
<feature type="transmembrane region" description="Helical" evidence="1">
    <location>
        <begin position="39"/>
        <end position="56"/>
    </location>
</feature>
<protein>
    <submittedName>
        <fullName evidence="2">BnaUnng04320D protein</fullName>
    </submittedName>
</protein>
<dbReference type="Gramene" id="CDY71368">
    <property type="protein sequence ID" value="CDY71368"/>
    <property type="gene ID" value="GSBRNA2T00014394001"/>
</dbReference>
<keyword evidence="1" id="KW-0472">Membrane</keyword>
<name>A0A078JUY7_BRANA</name>
<accession>A0A078JUY7</accession>
<reference evidence="2" key="2">
    <citation type="submission" date="2014-06" db="EMBL/GenBank/DDBJ databases">
        <authorList>
            <person name="Genoscope - CEA"/>
        </authorList>
    </citation>
    <scope>NUCLEOTIDE SEQUENCE</scope>
</reference>
<gene>
    <name evidence="2" type="primary">BnaUnng04320D</name>
    <name evidence="2" type="ORF">GSBRNA2T00014394001</name>
</gene>
<keyword evidence="1" id="KW-1133">Transmembrane helix</keyword>
<evidence type="ECO:0000313" key="2">
    <source>
        <dbReference type="EMBL" id="CDY71368.1"/>
    </source>
</evidence>
<dbReference type="AlphaFoldDB" id="A0A078JUY7"/>
<reference evidence="2" key="1">
    <citation type="journal article" date="2014" name="Science">
        <title>Plant genetics. Early allopolyploid evolution in the post-Neolithic Brassica napus oilseed genome.</title>
        <authorList>
            <person name="Chalhoub B."/>
            <person name="Denoeud F."/>
            <person name="Liu S."/>
            <person name="Parkin I.A."/>
            <person name="Tang H."/>
            <person name="Wang X."/>
            <person name="Chiquet J."/>
            <person name="Belcram H."/>
            <person name="Tong C."/>
            <person name="Samans B."/>
            <person name="Correa M."/>
            <person name="Da Silva C."/>
            <person name="Just J."/>
            <person name="Falentin C."/>
            <person name="Koh C.S."/>
            <person name="Le Clainche I."/>
            <person name="Bernard M."/>
            <person name="Bento P."/>
            <person name="Noel B."/>
            <person name="Labadie K."/>
            <person name="Alberti A."/>
            <person name="Charles M."/>
            <person name="Arnaud D."/>
            <person name="Guo H."/>
            <person name="Daviaud C."/>
            <person name="Alamery S."/>
            <person name="Jabbari K."/>
            <person name="Zhao M."/>
            <person name="Edger P.P."/>
            <person name="Chelaifa H."/>
            <person name="Tack D."/>
            <person name="Lassalle G."/>
            <person name="Mestiri I."/>
            <person name="Schnel N."/>
            <person name="Le Paslier M.C."/>
            <person name="Fan G."/>
            <person name="Renault V."/>
            <person name="Bayer P.E."/>
            <person name="Golicz A.A."/>
            <person name="Manoli S."/>
            <person name="Lee T.H."/>
            <person name="Thi V.H."/>
            <person name="Chalabi S."/>
            <person name="Hu Q."/>
            <person name="Fan C."/>
            <person name="Tollenaere R."/>
            <person name="Lu Y."/>
            <person name="Battail C."/>
            <person name="Shen J."/>
            <person name="Sidebottom C.H."/>
            <person name="Wang X."/>
            <person name="Canaguier A."/>
            <person name="Chauveau A."/>
            <person name="Berard A."/>
            <person name="Deniot G."/>
            <person name="Guan M."/>
            <person name="Liu Z."/>
            <person name="Sun F."/>
            <person name="Lim Y.P."/>
            <person name="Lyons E."/>
            <person name="Town C.D."/>
            <person name="Bancroft I."/>
            <person name="Wang X."/>
            <person name="Meng J."/>
            <person name="Ma J."/>
            <person name="Pires J.C."/>
            <person name="King G.J."/>
            <person name="Brunel D."/>
            <person name="Delourme R."/>
            <person name="Renard M."/>
            <person name="Aury J.M."/>
            <person name="Adams K.L."/>
            <person name="Batley J."/>
            <person name="Snowdon R.J."/>
            <person name="Tost J."/>
            <person name="Edwards D."/>
            <person name="Zhou Y."/>
            <person name="Hua W."/>
            <person name="Sharpe A.G."/>
            <person name="Paterson A.H."/>
            <person name="Guan C."/>
            <person name="Wincker P."/>
        </authorList>
    </citation>
    <scope>NUCLEOTIDE SEQUENCE [LARGE SCALE GENOMIC DNA]</scope>
</reference>
<proteinExistence type="predicted"/>
<dbReference type="EMBL" id="LK045550">
    <property type="protein sequence ID" value="CDY71368.1"/>
    <property type="molecule type" value="Genomic_DNA"/>
</dbReference>
<evidence type="ECO:0000256" key="1">
    <source>
        <dbReference type="SAM" id="Phobius"/>
    </source>
</evidence>
<sequence>MATETKVIAPVGSGEKGCCKSGPGYATPLAAMSGPREKLIYVIAYNFFWIGLNGILRNGTREARLLGNAQQHIVASFIDCQCPFLVMSFIILVGTLAVLAMVMLLLIDVISCYHPLYLVASMQLTQRQTRGHHLCIST</sequence>